<protein>
    <submittedName>
        <fullName evidence="4">Short C-terminal domain-containing protein</fullName>
    </submittedName>
</protein>
<feature type="transmembrane region" description="Helical" evidence="2">
    <location>
        <begin position="46"/>
        <end position="69"/>
    </location>
</feature>
<organism evidence="4 5">
    <name type="scientific">Halogranum gelatinilyticum</name>
    <dbReference type="NCBI Taxonomy" id="660521"/>
    <lineage>
        <taxon>Archaea</taxon>
        <taxon>Methanobacteriati</taxon>
        <taxon>Methanobacteriota</taxon>
        <taxon>Stenosarchaea group</taxon>
        <taxon>Halobacteria</taxon>
        <taxon>Halobacteriales</taxon>
        <taxon>Haloferacaceae</taxon>
    </lineage>
</organism>
<evidence type="ECO:0000256" key="1">
    <source>
        <dbReference type="SAM" id="MobiDB-lite"/>
    </source>
</evidence>
<gene>
    <name evidence="4" type="ORF">SAMN04487949_0788</name>
</gene>
<proteinExistence type="predicted"/>
<feature type="transmembrane region" description="Helical" evidence="2">
    <location>
        <begin position="20"/>
        <end position="40"/>
    </location>
</feature>
<feature type="region of interest" description="Disordered" evidence="1">
    <location>
        <begin position="129"/>
        <end position="149"/>
    </location>
</feature>
<dbReference type="Proteomes" id="UP000199451">
    <property type="component" value="Unassembled WGS sequence"/>
</dbReference>
<keyword evidence="2" id="KW-1133">Transmembrane helix</keyword>
<keyword evidence="2" id="KW-0812">Transmembrane</keyword>
<name>A0A1G9QC65_9EURY</name>
<evidence type="ECO:0000313" key="5">
    <source>
        <dbReference type="Proteomes" id="UP000199451"/>
    </source>
</evidence>
<evidence type="ECO:0000259" key="3">
    <source>
        <dbReference type="Pfam" id="PF09851"/>
    </source>
</evidence>
<dbReference type="InterPro" id="IPR018649">
    <property type="entry name" value="SHOCT"/>
</dbReference>
<feature type="domain" description="SHOCT" evidence="3">
    <location>
        <begin position="93"/>
        <end position="120"/>
    </location>
</feature>
<accession>A0A1G9QC65</accession>
<keyword evidence="5" id="KW-1185">Reference proteome</keyword>
<evidence type="ECO:0000256" key="2">
    <source>
        <dbReference type="SAM" id="Phobius"/>
    </source>
</evidence>
<dbReference type="AlphaFoldDB" id="A0A1G9QC65"/>
<sequence>MNRGTGALRTDGGEDDDTPLQELVAGVVIAAILLVAFGLLALDVAFFWVAFPVGFAGVLPAALALTKLYEQRRQRREREETPADADVSDERADALAVLRGRYARGELDEEEFEHRLERLLETERVADAKAHVEREKRRAERETERVEER</sequence>
<dbReference type="EMBL" id="FNHL01000001">
    <property type="protein sequence ID" value="SDM08569.1"/>
    <property type="molecule type" value="Genomic_DNA"/>
</dbReference>
<reference evidence="5" key="1">
    <citation type="submission" date="2016-10" db="EMBL/GenBank/DDBJ databases">
        <authorList>
            <person name="Varghese N."/>
            <person name="Submissions S."/>
        </authorList>
    </citation>
    <scope>NUCLEOTIDE SEQUENCE [LARGE SCALE GENOMIC DNA]</scope>
    <source>
        <strain evidence="5">CGMCC 1.10119</strain>
    </source>
</reference>
<dbReference type="RefSeq" id="WP_089694261.1">
    <property type="nucleotide sequence ID" value="NZ_FNHL01000001.1"/>
</dbReference>
<keyword evidence="2" id="KW-0472">Membrane</keyword>
<evidence type="ECO:0000313" key="4">
    <source>
        <dbReference type="EMBL" id="SDM08569.1"/>
    </source>
</evidence>
<dbReference type="Pfam" id="PF09851">
    <property type="entry name" value="SHOCT"/>
    <property type="match status" value="1"/>
</dbReference>